<evidence type="ECO:0000313" key="7">
    <source>
        <dbReference type="EMBL" id="KSU50776.1"/>
    </source>
</evidence>
<evidence type="ECO:0000256" key="2">
    <source>
        <dbReference type="ARBA" id="ARBA00012224"/>
    </source>
</evidence>
<evidence type="ECO:0000259" key="6">
    <source>
        <dbReference type="Pfam" id="PF00155"/>
    </source>
</evidence>
<dbReference type="CDD" id="cd00609">
    <property type="entry name" value="AAT_like"/>
    <property type="match status" value="1"/>
</dbReference>
<proteinExistence type="inferred from homology"/>
<dbReference type="Gene3D" id="3.40.640.10">
    <property type="entry name" value="Type I PLP-dependent aspartate aminotransferase-like (Major domain)"/>
    <property type="match status" value="1"/>
</dbReference>
<accession>A0A0V8GKE5</accession>
<evidence type="ECO:0000313" key="8">
    <source>
        <dbReference type="Proteomes" id="UP000053797"/>
    </source>
</evidence>
<dbReference type="GO" id="GO:0047804">
    <property type="term" value="F:cysteine-S-conjugate beta-lyase activity"/>
    <property type="evidence" value="ECO:0007669"/>
    <property type="project" value="UniProtKB-EC"/>
</dbReference>
<dbReference type="InterPro" id="IPR051798">
    <property type="entry name" value="Class-II_PLP-Dep_Aminotrans"/>
</dbReference>
<reference evidence="7 8" key="1">
    <citation type="journal article" date="2015" name="Int. J. Syst. Evol. Microbiol.">
        <title>Exiguobacterium enclense sp. nov., isolated from sediment.</title>
        <authorList>
            <person name="Dastager S.G."/>
            <person name="Mawlankar R."/>
            <person name="Sonalkar V.V."/>
            <person name="Thorat M.N."/>
            <person name="Mual P."/>
            <person name="Verma A."/>
            <person name="Krishnamurthi S."/>
            <person name="Tang S.K."/>
            <person name="Li W.J."/>
        </authorList>
    </citation>
    <scope>NUCLEOTIDE SEQUENCE [LARGE SCALE GENOMIC DNA]</scope>
    <source>
        <strain evidence="7 8">NIO-1109</strain>
    </source>
</reference>
<dbReference type="GO" id="GO:0030170">
    <property type="term" value="F:pyridoxal phosphate binding"/>
    <property type="evidence" value="ECO:0007669"/>
    <property type="project" value="InterPro"/>
</dbReference>
<dbReference type="InterPro" id="IPR027619">
    <property type="entry name" value="C-S_lyase_PatB-like"/>
</dbReference>
<gene>
    <name evidence="7" type="ORF">AS033_05185</name>
</gene>
<dbReference type="AlphaFoldDB" id="A0A0V8GKE5"/>
<dbReference type="Pfam" id="PF00155">
    <property type="entry name" value="Aminotran_1_2"/>
    <property type="match status" value="1"/>
</dbReference>
<name>A0A0V8GKE5_9BACL</name>
<keyword evidence="4" id="KW-0456">Lyase</keyword>
<evidence type="ECO:0000256" key="3">
    <source>
        <dbReference type="ARBA" id="ARBA00022898"/>
    </source>
</evidence>
<dbReference type="Proteomes" id="UP000053797">
    <property type="component" value="Unassembled WGS sequence"/>
</dbReference>
<dbReference type="RefSeq" id="WP_058264847.1">
    <property type="nucleotide sequence ID" value="NZ_FMYN01000001.1"/>
</dbReference>
<keyword evidence="3" id="KW-0663">Pyridoxal phosphate</keyword>
<dbReference type="GO" id="GO:0008483">
    <property type="term" value="F:transaminase activity"/>
    <property type="evidence" value="ECO:0007669"/>
    <property type="project" value="UniProtKB-KW"/>
</dbReference>
<comment type="caution">
    <text evidence="7">The sequence shown here is derived from an EMBL/GenBank/DDBJ whole genome shotgun (WGS) entry which is preliminary data.</text>
</comment>
<sequence length="391" mass="44556">MEQINFDETIEKRNTGSVKWDGLPSLYGSDELIPMWVADMDVRPPHNLTERLTRRAATGHFGYSMFEDEAKRAIQQWFQKRYDVTITTDSILYSSGVVPGLAHTVLALTEPSDEIIIQTPVYPPFHQIIQSNQRQLIENPLLLDGETYQTDFSLLERQMRTARMMILCSPHNPSGKVYPREELQQIVELAKQHDVYLVSDEIHADLVYTGSVHTPILGLDYEKLILVSAPSKTFNIPGLYASYLIVPDISIRQQIERVQQRHFVHPNALASTAISAAYGDAMSEQWLSQLLVYLEGNRDHAIRRIRQEMPKLDVVIPEATFLLWIDFKALKLDSKTQADWLVKEAKIALTHGSSFGSGGETFERLNIGCPRAQLDQALDRLSAAYQRFWTN</sequence>
<comment type="cofactor">
    <cofactor evidence="1">
        <name>pyridoxal 5'-phosphate</name>
        <dbReference type="ChEBI" id="CHEBI:597326"/>
    </cofactor>
</comment>
<dbReference type="PANTHER" id="PTHR43525">
    <property type="entry name" value="PROTEIN MALY"/>
    <property type="match status" value="1"/>
</dbReference>
<comment type="similarity">
    <text evidence="5">Belongs to the class-II pyridoxal-phosphate-dependent aminotransferase family. MalY/PatB cystathionine beta-lyase subfamily.</text>
</comment>
<dbReference type="PANTHER" id="PTHR43525:SF1">
    <property type="entry name" value="PROTEIN MALY"/>
    <property type="match status" value="1"/>
</dbReference>
<dbReference type="InterPro" id="IPR015421">
    <property type="entry name" value="PyrdxlP-dep_Trfase_major"/>
</dbReference>
<evidence type="ECO:0000256" key="5">
    <source>
        <dbReference type="ARBA" id="ARBA00037974"/>
    </source>
</evidence>
<dbReference type="InterPro" id="IPR004839">
    <property type="entry name" value="Aminotransferase_I/II_large"/>
</dbReference>
<dbReference type="EC" id="4.4.1.13" evidence="2"/>
<dbReference type="NCBIfam" id="TIGR04350">
    <property type="entry name" value="C_S_lyase_PatB"/>
    <property type="match status" value="1"/>
</dbReference>
<dbReference type="InterPro" id="IPR015422">
    <property type="entry name" value="PyrdxlP-dep_Trfase_small"/>
</dbReference>
<evidence type="ECO:0000256" key="1">
    <source>
        <dbReference type="ARBA" id="ARBA00001933"/>
    </source>
</evidence>
<dbReference type="OrthoDB" id="9802872at2"/>
<dbReference type="InterPro" id="IPR015424">
    <property type="entry name" value="PyrdxlP-dep_Trfase"/>
</dbReference>
<feature type="domain" description="Aminotransferase class I/classII large" evidence="6">
    <location>
        <begin position="55"/>
        <end position="381"/>
    </location>
</feature>
<dbReference type="SUPFAM" id="SSF53383">
    <property type="entry name" value="PLP-dependent transferases"/>
    <property type="match status" value="1"/>
</dbReference>
<evidence type="ECO:0000256" key="4">
    <source>
        <dbReference type="ARBA" id="ARBA00023239"/>
    </source>
</evidence>
<dbReference type="Gene3D" id="3.90.1150.10">
    <property type="entry name" value="Aspartate Aminotransferase, domain 1"/>
    <property type="match status" value="1"/>
</dbReference>
<keyword evidence="7" id="KW-0032">Aminotransferase</keyword>
<organism evidence="7 8">
    <name type="scientific">Exiguobacterium indicum</name>
    <dbReference type="NCBI Taxonomy" id="296995"/>
    <lineage>
        <taxon>Bacteria</taxon>
        <taxon>Bacillati</taxon>
        <taxon>Bacillota</taxon>
        <taxon>Bacilli</taxon>
        <taxon>Bacillales</taxon>
        <taxon>Bacillales Family XII. Incertae Sedis</taxon>
        <taxon>Exiguobacterium</taxon>
    </lineage>
</organism>
<dbReference type="EMBL" id="LNQL01000001">
    <property type="protein sequence ID" value="KSU50776.1"/>
    <property type="molecule type" value="Genomic_DNA"/>
</dbReference>
<keyword evidence="7" id="KW-0808">Transferase</keyword>
<protein>
    <recommendedName>
        <fullName evidence="2">cysteine-S-conjugate beta-lyase</fullName>
        <ecNumber evidence="2">4.4.1.13</ecNumber>
    </recommendedName>
</protein>